<dbReference type="Pfam" id="PF08076">
    <property type="entry name" value="TetM_leader"/>
    <property type="match status" value="1"/>
</dbReference>
<reference evidence="1 2" key="1">
    <citation type="submission" date="2019-07" db="EMBL/GenBank/DDBJ databases">
        <authorList>
            <person name="Mohale T."/>
        </authorList>
    </citation>
    <scope>NUCLEOTIDE SEQUENCE [LARGE SCALE GENOMIC DNA]</scope>
    <source>
        <strain evidence="1 2">NTPn 59</strain>
    </source>
</reference>
<dbReference type="AlphaFoldDB" id="A0A559D7L0"/>
<comment type="caution">
    <text evidence="1">The sequence shown here is derived from an EMBL/GenBank/DDBJ whole genome shotgun (WGS) entry which is preliminary data.</text>
</comment>
<organism evidence="1 2">
    <name type="scientific">Streptococcus pneumoniae</name>
    <dbReference type="NCBI Taxonomy" id="1313"/>
    <lineage>
        <taxon>Bacteria</taxon>
        <taxon>Bacillati</taxon>
        <taxon>Bacillota</taxon>
        <taxon>Bacilli</taxon>
        <taxon>Lactobacillales</taxon>
        <taxon>Streptococcaceae</taxon>
        <taxon>Streptococcus</taxon>
    </lineage>
</organism>
<dbReference type="InterPro" id="IPR012992">
    <property type="entry name" value="Tet-R_leader_TetM"/>
</dbReference>
<evidence type="ECO:0000313" key="1">
    <source>
        <dbReference type="EMBL" id="TVX67314.1"/>
    </source>
</evidence>
<protein>
    <submittedName>
        <fullName evidence="1">Uncharacterized protein</fullName>
    </submittedName>
</protein>
<dbReference type="EMBL" id="VMYC01000195">
    <property type="protein sequence ID" value="TVX67314.1"/>
    <property type="molecule type" value="Genomic_DNA"/>
</dbReference>
<gene>
    <name evidence="1" type="ORF">AZJ28_10170</name>
</gene>
<name>A0A559D7L0_STREE</name>
<evidence type="ECO:0000313" key="2">
    <source>
        <dbReference type="Proteomes" id="UP000315060"/>
    </source>
</evidence>
<feature type="non-terminal residue" evidence="1">
    <location>
        <position position="1"/>
    </location>
</feature>
<accession>A0A559D7L0</accession>
<sequence>KNPSDKSIYHWDFYALLGF</sequence>
<proteinExistence type="predicted"/>
<dbReference type="Proteomes" id="UP000315060">
    <property type="component" value="Unassembled WGS sequence"/>
</dbReference>